<evidence type="ECO:0000313" key="6">
    <source>
        <dbReference type="EMBL" id="UNP27412.1"/>
    </source>
</evidence>
<dbReference type="InterPro" id="IPR006059">
    <property type="entry name" value="SBP"/>
</dbReference>
<comment type="similarity">
    <text evidence="2">Belongs to the bacterial solute-binding protein 1 family.</text>
</comment>
<keyword evidence="3" id="KW-0813">Transport</keyword>
<dbReference type="CDD" id="cd14747">
    <property type="entry name" value="PBP2_MalE"/>
    <property type="match status" value="1"/>
</dbReference>
<evidence type="ECO:0000256" key="2">
    <source>
        <dbReference type="ARBA" id="ARBA00008520"/>
    </source>
</evidence>
<keyword evidence="7" id="KW-1185">Reference proteome</keyword>
<dbReference type="Proteomes" id="UP000829194">
    <property type="component" value="Chromosome"/>
</dbReference>
<dbReference type="EMBL" id="CP093547">
    <property type="protein sequence ID" value="UNP27412.1"/>
    <property type="molecule type" value="Genomic_DNA"/>
</dbReference>
<dbReference type="Pfam" id="PF01547">
    <property type="entry name" value="SBP_bac_1"/>
    <property type="match status" value="1"/>
</dbReference>
<reference evidence="6 7" key="1">
    <citation type="submission" date="2022-03" db="EMBL/GenBank/DDBJ databases">
        <title>Complete genome sequence of Lysobacter capsici VKM B-2533 and Lysobacter gummosus 10.1.1, promising sources of lytic agents.</title>
        <authorList>
            <person name="Tarlachkov S.V."/>
            <person name="Kudryakova I.V."/>
            <person name="Afoshin A.S."/>
            <person name="Leontyevskaya E.A."/>
            <person name="Leontyevskaya N.V."/>
        </authorList>
    </citation>
    <scope>NUCLEOTIDE SEQUENCE [LARGE SCALE GENOMIC DNA]</scope>
    <source>
        <strain evidence="6 7">10.1.1</strain>
    </source>
</reference>
<evidence type="ECO:0000313" key="7">
    <source>
        <dbReference type="Proteomes" id="UP000829194"/>
    </source>
</evidence>
<sequence>MRRAGSDTRRAGEGVEPAPRAWALAAIALCAALLLGACSQRDDGRERVRFWAMGYEGEQVLKLIPEFERRNPGIRVEVQQLPITAAHEKLLTAFAGDALPDVGAIGNTWISEFALLDALTPLDARLTDPAAPQRQDYFFGAWDTGVIDGTTFAVPWYVETRLPYYRRDLLEQAGIQRPPTTWDEWKVAMAAIKREVGPKRYAALFPLNEAEPLLNLGIQAPEPLLREDGRYGNFRSPGFKRALSFYREVFDKQWAPLASNTQIANVWNEFGRGYFSFYVNGPWNIAEFRNRLPADLQSSWMTMPLPGEHGPGASVAGGASFVLFRGAKREDAAWKLIAYLSEPDVQAKFHEITGDLPPRRSAWNAPKLAGDVYARAFRDQLERARPAPKVPEWERIATEVKLVGEQLANGRVSVDEAAAELDRRADRILEKRRWMLDHQTLKPAAATKQAAGADRSLRASDTAVGTAPASVGERG</sequence>
<feature type="compositionally biased region" description="Low complexity" evidence="5">
    <location>
        <begin position="444"/>
        <end position="453"/>
    </location>
</feature>
<dbReference type="PANTHER" id="PTHR43649">
    <property type="entry name" value="ARABINOSE-BINDING PROTEIN-RELATED"/>
    <property type="match status" value="1"/>
</dbReference>
<dbReference type="PANTHER" id="PTHR43649:SF34">
    <property type="entry name" value="ABC TRANSPORTER PERIPLASMIC-BINDING PROTEIN YCJN-RELATED"/>
    <property type="match status" value="1"/>
</dbReference>
<dbReference type="SUPFAM" id="SSF53850">
    <property type="entry name" value="Periplasmic binding protein-like II"/>
    <property type="match status" value="1"/>
</dbReference>
<keyword evidence="4" id="KW-0732">Signal</keyword>
<evidence type="ECO:0000256" key="1">
    <source>
        <dbReference type="ARBA" id="ARBA00004418"/>
    </source>
</evidence>
<gene>
    <name evidence="6" type="ORF">MOV92_12800</name>
</gene>
<accession>A0ABY3X8B2</accession>
<comment type="subcellular location">
    <subcellularLocation>
        <location evidence="1">Periplasm</location>
    </subcellularLocation>
</comment>
<organism evidence="6 7">
    <name type="scientific">Lysobacter gummosus</name>
    <dbReference type="NCBI Taxonomy" id="262324"/>
    <lineage>
        <taxon>Bacteria</taxon>
        <taxon>Pseudomonadati</taxon>
        <taxon>Pseudomonadota</taxon>
        <taxon>Gammaproteobacteria</taxon>
        <taxon>Lysobacterales</taxon>
        <taxon>Lysobacteraceae</taxon>
        <taxon>Lysobacter</taxon>
    </lineage>
</organism>
<evidence type="ECO:0000256" key="4">
    <source>
        <dbReference type="ARBA" id="ARBA00022729"/>
    </source>
</evidence>
<feature type="region of interest" description="Disordered" evidence="5">
    <location>
        <begin position="442"/>
        <end position="475"/>
    </location>
</feature>
<dbReference type="Gene3D" id="3.40.190.10">
    <property type="entry name" value="Periplasmic binding protein-like II"/>
    <property type="match status" value="2"/>
</dbReference>
<dbReference type="InterPro" id="IPR050490">
    <property type="entry name" value="Bact_solute-bd_prot1"/>
</dbReference>
<dbReference type="RefSeq" id="WP_083512504.1">
    <property type="nucleotide sequence ID" value="NZ_CP011131.1"/>
</dbReference>
<name>A0ABY3X8B2_9GAMM</name>
<protein>
    <submittedName>
        <fullName evidence="6">Sugar ABC transporter substrate-binding protein</fullName>
    </submittedName>
</protein>
<proteinExistence type="inferred from homology"/>
<evidence type="ECO:0000256" key="5">
    <source>
        <dbReference type="SAM" id="MobiDB-lite"/>
    </source>
</evidence>
<evidence type="ECO:0000256" key="3">
    <source>
        <dbReference type="ARBA" id="ARBA00022448"/>
    </source>
</evidence>